<dbReference type="AlphaFoldDB" id="A0A2R7Y7M7"/>
<evidence type="ECO:0000256" key="4">
    <source>
        <dbReference type="ARBA" id="ARBA00022842"/>
    </source>
</evidence>
<dbReference type="GO" id="GO:0009231">
    <property type="term" value="P:riboflavin biosynthetic process"/>
    <property type="evidence" value="ECO:0007669"/>
    <property type="project" value="UniProtKB-UniPathway"/>
</dbReference>
<comment type="pathway">
    <text evidence="1">Cofactor biosynthesis; riboflavin biosynthesis.</text>
</comment>
<dbReference type="Gene3D" id="3.90.870.10">
    <property type="entry name" value="DHBP synthase"/>
    <property type="match status" value="1"/>
</dbReference>
<dbReference type="Proteomes" id="UP000244093">
    <property type="component" value="Unassembled WGS sequence"/>
</dbReference>
<evidence type="ECO:0000313" key="8">
    <source>
        <dbReference type="Proteomes" id="UP000244093"/>
    </source>
</evidence>
<evidence type="ECO:0000256" key="6">
    <source>
        <dbReference type="ARBA" id="ARBA00023239"/>
    </source>
</evidence>
<evidence type="ECO:0000256" key="2">
    <source>
        <dbReference type="ARBA" id="ARBA00022619"/>
    </source>
</evidence>
<keyword evidence="2" id="KW-0686">Riboflavin biosynthesis</keyword>
<dbReference type="GO" id="GO:0046872">
    <property type="term" value="F:metal ion binding"/>
    <property type="evidence" value="ECO:0007669"/>
    <property type="project" value="UniProtKB-KW"/>
</dbReference>
<keyword evidence="3" id="KW-0479">Metal-binding</keyword>
<proteinExistence type="predicted"/>
<comment type="caution">
    <text evidence="7">The sequence shown here is derived from an EMBL/GenBank/DDBJ whole genome shotgun (WGS) entry which is preliminary data.</text>
</comment>
<dbReference type="UniPathway" id="UPA00275"/>
<dbReference type="SUPFAM" id="SSF55821">
    <property type="entry name" value="YrdC/RibB"/>
    <property type="match status" value="1"/>
</dbReference>
<evidence type="ECO:0008006" key="9">
    <source>
        <dbReference type="Google" id="ProtNLM"/>
    </source>
</evidence>
<reference evidence="7" key="1">
    <citation type="submission" date="2017-04" db="EMBL/GenBank/DDBJ databases">
        <authorList>
            <person name="Afonso C.L."/>
            <person name="Miller P.J."/>
            <person name="Scott M.A."/>
            <person name="Spackman E."/>
            <person name="Goraichik I."/>
            <person name="Dimitrov K.M."/>
            <person name="Suarez D.L."/>
            <person name="Swayne D.E."/>
        </authorList>
    </citation>
    <scope>NUCLEOTIDE SEQUENCE</scope>
    <source>
        <strain evidence="7">NZ3</strain>
    </source>
</reference>
<dbReference type="PANTHER" id="PTHR21327:SF46">
    <property type="entry name" value="3,4-DIHYDROXY-2-BUTANONE 4-PHOSPHATE SYNTHASE"/>
    <property type="match status" value="1"/>
</dbReference>
<dbReference type="GO" id="GO:0005829">
    <property type="term" value="C:cytosol"/>
    <property type="evidence" value="ECO:0007669"/>
    <property type="project" value="TreeGrafter"/>
</dbReference>
<sequence length="240" mass="26770">MVGNYLESVKARLVAGYPIFIYDSEGREDESDMVFFAGAIDTYSITISRKFAGGLTCYVMPLSVGRELGIKYAEEILNLTGYAKLTQKRLSYGDPPNFSLWVNHISVRTGVRDADKAKTIRGLDEVTKLVTEERNSTAAMSKFYAEFVSPGHVPILMGRGLNVRKGHTELALAIAEILGLRPSMVITEVLSDGGAASLHEVKKLAEKFTTYVLRTDEILELWDRLKQGYHHTRIDNDSKM</sequence>
<keyword evidence="4" id="KW-0460">Magnesium</keyword>
<organism evidence="7 8">
    <name type="scientific">Zestosphaera tikiterensis</name>
    <dbReference type="NCBI Taxonomy" id="1973259"/>
    <lineage>
        <taxon>Archaea</taxon>
        <taxon>Thermoproteota</taxon>
        <taxon>Thermoprotei</taxon>
        <taxon>Desulfurococcales</taxon>
        <taxon>Desulfurococcaceae</taxon>
        <taxon>Zestosphaera</taxon>
    </lineage>
</organism>
<evidence type="ECO:0000313" key="7">
    <source>
        <dbReference type="EMBL" id="PUA33540.1"/>
    </source>
</evidence>
<evidence type="ECO:0000256" key="1">
    <source>
        <dbReference type="ARBA" id="ARBA00005104"/>
    </source>
</evidence>
<evidence type="ECO:0000256" key="5">
    <source>
        <dbReference type="ARBA" id="ARBA00023211"/>
    </source>
</evidence>
<dbReference type="Pfam" id="PF00926">
    <property type="entry name" value="DHBP_synthase"/>
    <property type="match status" value="1"/>
</dbReference>
<dbReference type="EMBL" id="NBVN01000002">
    <property type="protein sequence ID" value="PUA33540.1"/>
    <property type="molecule type" value="Genomic_DNA"/>
</dbReference>
<dbReference type="PANTHER" id="PTHR21327">
    <property type="entry name" value="GTP CYCLOHYDROLASE II-RELATED"/>
    <property type="match status" value="1"/>
</dbReference>
<dbReference type="GO" id="GO:0008686">
    <property type="term" value="F:3,4-dihydroxy-2-butanone-4-phosphate synthase activity"/>
    <property type="evidence" value="ECO:0007669"/>
    <property type="project" value="InterPro"/>
</dbReference>
<gene>
    <name evidence="7" type="ORF">B7O98_03735</name>
</gene>
<dbReference type="InterPro" id="IPR017945">
    <property type="entry name" value="DHBP_synth_RibB-like_a/b_dom"/>
</dbReference>
<accession>A0A2R7Y7M7</accession>
<evidence type="ECO:0000256" key="3">
    <source>
        <dbReference type="ARBA" id="ARBA00022723"/>
    </source>
</evidence>
<dbReference type="InterPro" id="IPR000422">
    <property type="entry name" value="DHBP_synthase_RibB"/>
</dbReference>
<keyword evidence="5" id="KW-0464">Manganese</keyword>
<name>A0A2R7Y7M7_9CREN</name>
<reference evidence="7" key="2">
    <citation type="journal article" date="2018" name="Syst. Appl. Microbiol.">
        <title>A new symbiotic nanoarchaeote (Candidatus Nanoclepta minutus) and its host (Zestosphaera tikiterensis gen. nov., sp. nov.) from a New Zealand hot spring.</title>
        <authorList>
            <person name="St John E."/>
            <person name="Liu Y."/>
            <person name="Podar M."/>
            <person name="Stott M.B."/>
            <person name="Meneghin J."/>
            <person name="Chen Z."/>
            <person name="Lagutin K."/>
            <person name="Mitchell K."/>
            <person name="Reysenbach A.L."/>
        </authorList>
    </citation>
    <scope>NUCLEOTIDE SEQUENCE [LARGE SCALE GENOMIC DNA]</scope>
    <source>
        <strain evidence="7">NZ3</strain>
    </source>
</reference>
<protein>
    <recommendedName>
        <fullName evidence="9">3,4-dihydroxy-2-butanone 4-phosphate synthase</fullName>
    </recommendedName>
</protein>
<keyword evidence="6" id="KW-0456">Lyase</keyword>